<keyword evidence="1" id="KW-0175">Coiled coil</keyword>
<sequence>MPKNDVAEKVHVCDTDNDSNIQPFDTRCTLTRFCQMMSTFSDLQKDAVRDLGFGNLLMLNCGYLRCDLCAWLVNKFDTTTSTIELHGKSFILNPSIFSHVMGISDRGDTVNIDGAIHDSWRTKFTITNRGIKLLHLEDLLKNNKTTDDDFKVRFCLHMFGTVLAPAAGEYVDARYLNVLFDVSICEYTPPAAPTDNSEKAKHDIPPDAVLHMILKEIQQLRTENADLKHKVARLYETIILTKDVEDAHLKEKDDILDGKWYPPPFRYKTEGYFCLKRRT</sequence>
<evidence type="ECO:0000256" key="1">
    <source>
        <dbReference type="SAM" id="Coils"/>
    </source>
</evidence>
<organism evidence="2 3">
    <name type="scientific">Dipteronia sinensis</name>
    <dbReference type="NCBI Taxonomy" id="43782"/>
    <lineage>
        <taxon>Eukaryota</taxon>
        <taxon>Viridiplantae</taxon>
        <taxon>Streptophyta</taxon>
        <taxon>Embryophyta</taxon>
        <taxon>Tracheophyta</taxon>
        <taxon>Spermatophyta</taxon>
        <taxon>Magnoliopsida</taxon>
        <taxon>eudicotyledons</taxon>
        <taxon>Gunneridae</taxon>
        <taxon>Pentapetalae</taxon>
        <taxon>rosids</taxon>
        <taxon>malvids</taxon>
        <taxon>Sapindales</taxon>
        <taxon>Sapindaceae</taxon>
        <taxon>Hippocastanoideae</taxon>
        <taxon>Acereae</taxon>
        <taxon>Dipteronia</taxon>
    </lineage>
</organism>
<comment type="caution">
    <text evidence="2">The sequence shown here is derived from an EMBL/GenBank/DDBJ whole genome shotgun (WGS) entry which is preliminary data.</text>
</comment>
<evidence type="ECO:0000313" key="2">
    <source>
        <dbReference type="EMBL" id="KAK3232475.1"/>
    </source>
</evidence>
<protein>
    <submittedName>
        <fullName evidence="2">Uncharacterized protein</fullName>
    </submittedName>
</protein>
<keyword evidence="3" id="KW-1185">Reference proteome</keyword>
<proteinExistence type="predicted"/>
<dbReference type="AlphaFoldDB" id="A0AAE0BAV1"/>
<reference evidence="2" key="1">
    <citation type="journal article" date="2023" name="Plant J.">
        <title>Genome sequences and population genomics provide insights into the demographic history, inbreeding, and mutation load of two 'living fossil' tree species of Dipteronia.</title>
        <authorList>
            <person name="Feng Y."/>
            <person name="Comes H.P."/>
            <person name="Chen J."/>
            <person name="Zhu S."/>
            <person name="Lu R."/>
            <person name="Zhang X."/>
            <person name="Li P."/>
            <person name="Qiu J."/>
            <person name="Olsen K.M."/>
            <person name="Qiu Y."/>
        </authorList>
    </citation>
    <scope>NUCLEOTIDE SEQUENCE</scope>
    <source>
        <strain evidence="2">NBL</strain>
    </source>
</reference>
<dbReference type="PANTHER" id="PTHR34835">
    <property type="entry name" value="OS07G0283600 PROTEIN-RELATED"/>
    <property type="match status" value="1"/>
</dbReference>
<name>A0AAE0BAV1_9ROSI</name>
<dbReference type="Proteomes" id="UP001281410">
    <property type="component" value="Unassembled WGS sequence"/>
</dbReference>
<accession>A0AAE0BAV1</accession>
<evidence type="ECO:0000313" key="3">
    <source>
        <dbReference type="Proteomes" id="UP001281410"/>
    </source>
</evidence>
<dbReference type="EMBL" id="JANJYJ010000001">
    <property type="protein sequence ID" value="KAK3232475.1"/>
    <property type="molecule type" value="Genomic_DNA"/>
</dbReference>
<gene>
    <name evidence="2" type="ORF">Dsin_004356</name>
</gene>
<feature type="coiled-coil region" evidence="1">
    <location>
        <begin position="210"/>
        <end position="237"/>
    </location>
</feature>